<sequence>MWAVSSPVFKALAVIGESVYGVTEHVTAAICSAPVLGLMCPASGNLTLAWTVCKIPLFNAFCMSTALSVFVPRTDYPWLIDIQTRNLVPLLDETIHGPGLLLEIKKAEMAAIDISSSIRHSALPSRTSFADHLLEFHKEAREAQDRLQRFSSHLNSALERVLNINDYALHAIRRACSCNCHTWPFSWFGWCKPNIEEVVSRTFALALEVVVQSMEHLVYEAQSNFDNIGRLEECLNAIAQLHASESIFISSMMATLQDDFWTRLGLNGAAVRGVNGLQDLLTAVGQSHQHAHAHVVAVLQTLHGMSADMEELRERLHVPELIGDTIPIDVQIESLMKGIERLKARRIVVVETVLTLSGEN</sequence>
<accession>A0A4Y9ZUK8</accession>
<dbReference type="OrthoDB" id="4179406at2759"/>
<name>A0A4Y9ZUK8_9AGAM</name>
<dbReference type="Proteomes" id="UP000298061">
    <property type="component" value="Unassembled WGS sequence"/>
</dbReference>
<dbReference type="EMBL" id="SFCI01000890">
    <property type="protein sequence ID" value="TFY77521.1"/>
    <property type="molecule type" value="Genomic_DNA"/>
</dbReference>
<dbReference type="STRING" id="135208.A0A4Y9ZUK8"/>
<reference evidence="1 2" key="1">
    <citation type="submission" date="2019-02" db="EMBL/GenBank/DDBJ databases">
        <title>Genome sequencing of the rare red list fungi Hericium alpestre (H. flagellum).</title>
        <authorList>
            <person name="Buettner E."/>
            <person name="Kellner H."/>
        </authorList>
    </citation>
    <scope>NUCLEOTIDE SEQUENCE [LARGE SCALE GENOMIC DNA]</scope>
    <source>
        <strain evidence="1 2">DSM 108284</strain>
    </source>
</reference>
<proteinExistence type="predicted"/>
<evidence type="ECO:0000313" key="2">
    <source>
        <dbReference type="Proteomes" id="UP000298061"/>
    </source>
</evidence>
<organism evidence="1 2">
    <name type="scientific">Hericium alpestre</name>
    <dbReference type="NCBI Taxonomy" id="135208"/>
    <lineage>
        <taxon>Eukaryota</taxon>
        <taxon>Fungi</taxon>
        <taxon>Dikarya</taxon>
        <taxon>Basidiomycota</taxon>
        <taxon>Agaricomycotina</taxon>
        <taxon>Agaricomycetes</taxon>
        <taxon>Russulales</taxon>
        <taxon>Hericiaceae</taxon>
        <taxon>Hericium</taxon>
    </lineage>
</organism>
<comment type="caution">
    <text evidence="1">The sequence shown here is derived from an EMBL/GenBank/DDBJ whole genome shotgun (WGS) entry which is preliminary data.</text>
</comment>
<dbReference type="AlphaFoldDB" id="A0A4Y9ZUK8"/>
<evidence type="ECO:0000313" key="1">
    <source>
        <dbReference type="EMBL" id="TFY77521.1"/>
    </source>
</evidence>
<protein>
    <submittedName>
        <fullName evidence="1">Uncharacterized protein</fullName>
    </submittedName>
</protein>
<gene>
    <name evidence="1" type="ORF">EWM64_g6491</name>
</gene>
<keyword evidence="2" id="KW-1185">Reference proteome</keyword>